<dbReference type="InterPro" id="IPR002305">
    <property type="entry name" value="aa-tRNA-synth_Ic"/>
</dbReference>
<dbReference type="NCBIfam" id="NF006330">
    <property type="entry name" value="PRK08560.1"/>
    <property type="match status" value="1"/>
</dbReference>
<dbReference type="EMBL" id="CAKKNE010000003">
    <property type="protein sequence ID" value="CAH0372796.1"/>
    <property type="molecule type" value="Genomic_DNA"/>
</dbReference>
<reference evidence="11" key="1">
    <citation type="submission" date="2021-11" db="EMBL/GenBank/DDBJ databases">
        <authorList>
            <consortium name="Genoscope - CEA"/>
            <person name="William W."/>
        </authorList>
    </citation>
    <scope>NUCLEOTIDE SEQUENCE</scope>
</reference>
<dbReference type="GO" id="GO:0005737">
    <property type="term" value="C:cytoplasm"/>
    <property type="evidence" value="ECO:0007669"/>
    <property type="project" value="TreeGrafter"/>
</dbReference>
<evidence type="ECO:0000313" key="12">
    <source>
        <dbReference type="Proteomes" id="UP000789595"/>
    </source>
</evidence>
<keyword evidence="8" id="KW-0030">Aminoacyl-tRNA synthetase</keyword>
<dbReference type="PANTHER" id="PTHR46264:SF4">
    <property type="entry name" value="TYROSINE--TRNA LIGASE, CYTOPLASMIC"/>
    <property type="match status" value="1"/>
</dbReference>
<keyword evidence="6" id="KW-0067">ATP-binding</keyword>
<dbReference type="AlphaFoldDB" id="A0A8J2SR28"/>
<dbReference type="OrthoDB" id="197206at2759"/>
<evidence type="ECO:0000256" key="6">
    <source>
        <dbReference type="ARBA" id="ARBA00022840"/>
    </source>
</evidence>
<comment type="similarity">
    <text evidence="2">Belongs to the class-I aminoacyl-tRNA synthetase family.</text>
</comment>
<dbReference type="Proteomes" id="UP000789595">
    <property type="component" value="Unassembled WGS sequence"/>
</dbReference>
<dbReference type="FunFam" id="3.40.50.620:FF:000085">
    <property type="entry name" value="Tyrosine--tRNA ligase 1 cytoplasmic"/>
    <property type="match status" value="1"/>
</dbReference>
<evidence type="ECO:0000256" key="4">
    <source>
        <dbReference type="ARBA" id="ARBA00022598"/>
    </source>
</evidence>
<dbReference type="InterPro" id="IPR050489">
    <property type="entry name" value="Tyr-tRNA_synthase"/>
</dbReference>
<keyword evidence="5" id="KW-0547">Nucleotide-binding</keyword>
<dbReference type="EC" id="6.1.1.1" evidence="3"/>
<dbReference type="Gene3D" id="3.40.50.620">
    <property type="entry name" value="HUPs"/>
    <property type="match status" value="2"/>
</dbReference>
<evidence type="ECO:0000256" key="9">
    <source>
        <dbReference type="ARBA" id="ARBA00033323"/>
    </source>
</evidence>
<proteinExistence type="inferred from homology"/>
<keyword evidence="7" id="KW-0648">Protein biosynthesis</keyword>
<comment type="caution">
    <text evidence="11">The sequence shown here is derived from an EMBL/GenBank/DDBJ whole genome shotgun (WGS) entry which is preliminary data.</text>
</comment>
<evidence type="ECO:0000256" key="8">
    <source>
        <dbReference type="ARBA" id="ARBA00023146"/>
    </source>
</evidence>
<dbReference type="SUPFAM" id="SSF52374">
    <property type="entry name" value="Nucleotidylyl transferase"/>
    <property type="match status" value="1"/>
</dbReference>
<dbReference type="GO" id="GO:0005524">
    <property type="term" value="F:ATP binding"/>
    <property type="evidence" value="ECO:0007669"/>
    <property type="project" value="UniProtKB-KW"/>
</dbReference>
<evidence type="ECO:0000256" key="1">
    <source>
        <dbReference type="ARBA" id="ARBA00002025"/>
    </source>
</evidence>
<gene>
    <name evidence="11" type="ORF">PECAL_3P28380</name>
</gene>
<evidence type="ECO:0000256" key="5">
    <source>
        <dbReference type="ARBA" id="ARBA00022741"/>
    </source>
</evidence>
<dbReference type="PANTHER" id="PTHR46264">
    <property type="entry name" value="TYROSINE-TRNA LIGASE"/>
    <property type="match status" value="1"/>
</dbReference>
<evidence type="ECO:0000256" key="2">
    <source>
        <dbReference type="ARBA" id="ARBA00005594"/>
    </source>
</evidence>
<sequence>MFPAGWAQTSHADAAIDAALRSAGGGTGGPPAAGSLDERVALLLSVGEECQTERELRQLLLKHEQTGFRLYDGFEPSGRMHIAQGVFKAMNVNRCLAAGGTFVFWVADWFALMNDKMGGDLAKIRDVGNYLVEVWRAAGMRMDRVEFRWASDEICRRGDEYWPQMLDVARRSTVARVRKCCTIMGRGEAGLSAAQMLYPLMQCTDVFFLRADVCQLGVDQRKVNMLARDYCDAAGRKKGKPIILSHHMLYGLKAGQAKMSKSDPDSAIFMEDSTADVRRKIRGAYCPRTADAAVARDAEMQLAADDLKNPCLDYVRHVVFAAPGATFAAGGATFASADAVRDAFVGGALSEADLKDGLADAVDALLAPVRAHFERDARAAALLARVRAYKARPDAAAPAWAAPAQASRRRALAAAADVAVGDAARVVVAFAPAPRLQCPLADAARHARGLADALRADAGAVGVVYCSDWAALAVDAAGADAKAIAACHRRYVRAVRALADLYAPGVGARVGAVAQSAVALARPSDYWIDVIAAGRRVRLADAQRAAGQRADDEGARVGAVVAALMRCADVAAACADVVVDDGGAGGALALARTFWAEDDRGGAAAYAPPRVAAAAPPPPLTLDAAAAAAGDENAAFWVGDGPDAAKRKLKKAFCEPGNADANPPLALGAALVESGLVAALAVARAPENGGDARYGADDLDRLVADVAAARLHPGDLKPAVAAALRESVLAASAAAADYPDAKKDAACLKALAKKLARAKKSS</sequence>
<evidence type="ECO:0000256" key="10">
    <source>
        <dbReference type="ARBA" id="ARBA00048248"/>
    </source>
</evidence>
<evidence type="ECO:0000256" key="3">
    <source>
        <dbReference type="ARBA" id="ARBA00013160"/>
    </source>
</evidence>
<comment type="function">
    <text evidence="1">Catalyzes the attachment of tyrosine to tRNA(Tyr) in a two-step reaction: tyrosine is first activated by ATP to form Tyr-AMP and then transferred to the acceptor end of tRNA(Tyr).</text>
</comment>
<dbReference type="InterPro" id="IPR014729">
    <property type="entry name" value="Rossmann-like_a/b/a_fold"/>
</dbReference>
<accession>A0A8J2SR28</accession>
<dbReference type="GO" id="GO:0006437">
    <property type="term" value="P:tyrosyl-tRNA aminoacylation"/>
    <property type="evidence" value="ECO:0007669"/>
    <property type="project" value="TreeGrafter"/>
</dbReference>
<keyword evidence="12" id="KW-1185">Reference proteome</keyword>
<dbReference type="Pfam" id="PF00579">
    <property type="entry name" value="tRNA-synt_1b"/>
    <property type="match status" value="1"/>
</dbReference>
<protein>
    <recommendedName>
        <fullName evidence="3">tyrosine--tRNA ligase</fullName>
        <ecNumber evidence="3">6.1.1.1</ecNumber>
    </recommendedName>
    <alternativeName>
        <fullName evidence="9">Tyrosyl-tRNA synthetase</fullName>
    </alternativeName>
</protein>
<name>A0A8J2SR28_9STRA</name>
<keyword evidence="4" id="KW-0436">Ligase</keyword>
<dbReference type="GO" id="GO:0004831">
    <property type="term" value="F:tyrosine-tRNA ligase activity"/>
    <property type="evidence" value="ECO:0007669"/>
    <property type="project" value="UniProtKB-EC"/>
</dbReference>
<organism evidence="11 12">
    <name type="scientific">Pelagomonas calceolata</name>
    <dbReference type="NCBI Taxonomy" id="35677"/>
    <lineage>
        <taxon>Eukaryota</taxon>
        <taxon>Sar</taxon>
        <taxon>Stramenopiles</taxon>
        <taxon>Ochrophyta</taxon>
        <taxon>Pelagophyceae</taxon>
        <taxon>Pelagomonadales</taxon>
        <taxon>Pelagomonadaceae</taxon>
        <taxon>Pelagomonas</taxon>
    </lineage>
</organism>
<evidence type="ECO:0000256" key="7">
    <source>
        <dbReference type="ARBA" id="ARBA00022917"/>
    </source>
</evidence>
<evidence type="ECO:0000313" key="11">
    <source>
        <dbReference type="EMBL" id="CAH0372796.1"/>
    </source>
</evidence>
<comment type="catalytic activity">
    <reaction evidence="10">
        <text>tRNA(Tyr) + L-tyrosine + ATP = L-tyrosyl-tRNA(Tyr) + AMP + diphosphate + H(+)</text>
        <dbReference type="Rhea" id="RHEA:10220"/>
        <dbReference type="Rhea" id="RHEA-COMP:9706"/>
        <dbReference type="Rhea" id="RHEA-COMP:9707"/>
        <dbReference type="ChEBI" id="CHEBI:15378"/>
        <dbReference type="ChEBI" id="CHEBI:30616"/>
        <dbReference type="ChEBI" id="CHEBI:33019"/>
        <dbReference type="ChEBI" id="CHEBI:58315"/>
        <dbReference type="ChEBI" id="CHEBI:78442"/>
        <dbReference type="ChEBI" id="CHEBI:78536"/>
        <dbReference type="ChEBI" id="CHEBI:456215"/>
        <dbReference type="EC" id="6.1.1.1"/>
    </reaction>
</comment>